<keyword evidence="5" id="KW-0547">Nucleotide-binding</keyword>
<evidence type="ECO:0000259" key="11">
    <source>
        <dbReference type="PROSITE" id="PS51643"/>
    </source>
</evidence>
<keyword evidence="8" id="KW-0067">ATP-binding</keyword>
<dbReference type="OrthoDB" id="9810236at2"/>
<dbReference type="SUPFAM" id="SSF52540">
    <property type="entry name" value="P-loop containing nucleoside triphosphate hydrolases"/>
    <property type="match status" value="1"/>
</dbReference>
<dbReference type="InterPro" id="IPR027417">
    <property type="entry name" value="P-loop_NTPase"/>
</dbReference>
<dbReference type="GO" id="GO:0004386">
    <property type="term" value="F:helicase activity"/>
    <property type="evidence" value="ECO:0007669"/>
    <property type="project" value="UniProtKB-KW"/>
</dbReference>
<dbReference type="GO" id="GO:0004518">
    <property type="term" value="F:nuclease activity"/>
    <property type="evidence" value="ECO:0007669"/>
    <property type="project" value="UniProtKB-KW"/>
</dbReference>
<dbReference type="InterPro" id="IPR006474">
    <property type="entry name" value="Helicase_Cas3_CRISPR-ass_core"/>
</dbReference>
<keyword evidence="3" id="KW-0540">Nuclease</keyword>
<dbReference type="InterPro" id="IPR006483">
    <property type="entry name" value="CRISPR-assoc_Cas3_HD"/>
</dbReference>
<evidence type="ECO:0000256" key="8">
    <source>
        <dbReference type="ARBA" id="ARBA00022840"/>
    </source>
</evidence>
<evidence type="ECO:0000256" key="3">
    <source>
        <dbReference type="ARBA" id="ARBA00022722"/>
    </source>
</evidence>
<evidence type="ECO:0000256" key="2">
    <source>
        <dbReference type="ARBA" id="ARBA00009046"/>
    </source>
</evidence>
<dbReference type="Gene3D" id="3.40.50.300">
    <property type="entry name" value="P-loop containing nucleotide triphosphate hydrolases"/>
    <property type="match status" value="1"/>
</dbReference>
<evidence type="ECO:0000256" key="9">
    <source>
        <dbReference type="ARBA" id="ARBA00023118"/>
    </source>
</evidence>
<dbReference type="SMART" id="SM00487">
    <property type="entry name" value="DEXDc"/>
    <property type="match status" value="1"/>
</dbReference>
<gene>
    <name evidence="12" type="ORF">SAMN02745170_02956</name>
</gene>
<dbReference type="InterPro" id="IPR038257">
    <property type="entry name" value="CRISPR-assoc_Cas3_HD_sf"/>
</dbReference>
<dbReference type="Pfam" id="PF22590">
    <property type="entry name" value="Cas3-like_C_2"/>
    <property type="match status" value="1"/>
</dbReference>
<accession>A0A1M6KU88</accession>
<reference evidence="12 13" key="1">
    <citation type="submission" date="2016-11" db="EMBL/GenBank/DDBJ databases">
        <authorList>
            <person name="Varghese N."/>
            <person name="Submissions S."/>
        </authorList>
    </citation>
    <scope>NUCLEOTIDE SEQUENCE [LARGE SCALE GENOMIC DNA]</scope>
    <source>
        <strain evidence="12 13">DSM 15287</strain>
    </source>
</reference>
<feature type="domain" description="HD Cas3-type" evidence="11">
    <location>
        <begin position="16"/>
        <end position="217"/>
    </location>
</feature>
<dbReference type="PROSITE" id="PS51643">
    <property type="entry name" value="HD_CAS3"/>
    <property type="match status" value="1"/>
</dbReference>
<evidence type="ECO:0000256" key="5">
    <source>
        <dbReference type="ARBA" id="ARBA00022741"/>
    </source>
</evidence>
<dbReference type="CDD" id="cd09641">
    <property type="entry name" value="Cas3''_I"/>
    <property type="match status" value="1"/>
</dbReference>
<keyword evidence="6" id="KW-0378">Hydrolase</keyword>
<dbReference type="InterPro" id="IPR054712">
    <property type="entry name" value="Cas3-like_dom"/>
</dbReference>
<dbReference type="AlphaFoldDB" id="A0A1M6KU88"/>
<feature type="domain" description="Helicase ATP-binding" evidence="10">
    <location>
        <begin position="268"/>
        <end position="463"/>
    </location>
</feature>
<comment type="similarity">
    <text evidence="1">In the N-terminal section; belongs to the CRISPR-associated nuclease Cas3-HD family.</text>
</comment>
<dbReference type="InterPro" id="IPR006935">
    <property type="entry name" value="Helicase/UvrB_N"/>
</dbReference>
<evidence type="ECO:0000259" key="10">
    <source>
        <dbReference type="PROSITE" id="PS51192"/>
    </source>
</evidence>
<evidence type="ECO:0000256" key="6">
    <source>
        <dbReference type="ARBA" id="ARBA00022801"/>
    </source>
</evidence>
<sequence length="809" mass="92756">MSGIVPFAQCIARPSKGEERYWLSEHLLAVKTAMETRLQGTLDDAVLTRLGGLAGVCHDLVKCHWLWQSYINGKRTQGPNHAPEGAFLFSYLGYHWLQAQNKWDKYAREWLWLVRDIADHHGVLKKVKTEDNWMKNGPWQELDLPGIAEFLQRIYREDLLPDLSIQALRQWMMDLDDMVEFALDALDAGTFPDRLSLMEELIRWRELTTALISGDRFHVSAVNSMAINQARHSQHDGALDEYCKGRADADTKLTVVRQAAQAEILRQLTADPSRLIYTLEMPTGYGKTITALRLATWLGKQLNYEKIIYVAPYLSILEQNSSVFEEALQEAVLEHHSLAVLPDEQGKKVANGHEIVDEEGELPDGQLVMESWAAPIVCTSFQQFCKALFPGRAQDALRRAFLAQSVVIIDEPQIFAAPSWNVFLHGLEAVAKLYHLKVIFLSATMPPFDYGLSKKNQPGRLSVAPAAKVERYQVEQAGAMDEQMVAEYLVNYQPDQPVSQAAIVNTITDAYLVYQSLERQVDSSALKLLHGMMVPLHKRVEIEKIKALSSRKESERRRLYVVSTQILEAGVDLSFQHIMRALPILPSIIQAAGRVNRHFGGAMGLLTLMLFLRDGEKNTRSFIYAPGLQQITDILLARKKVWVESELLELIKEYYREMFTRNTYEAGKSAIHDAYEGDWPALGQNFKPFGEDVYRLPIFVPWQVPKEDKNLLPIRFVDLQKQFKLYSPEEIYERYQDRDYYTQLTFREKKEFMILMNHYVINVPPKLAFSLVEREVYLENKIPCLLNQSDYHLVCGLAEYKVKGFDQYL</sequence>
<evidence type="ECO:0000313" key="12">
    <source>
        <dbReference type="EMBL" id="SHJ62531.1"/>
    </source>
</evidence>
<keyword evidence="13" id="KW-1185">Reference proteome</keyword>
<dbReference type="PROSITE" id="PS51192">
    <property type="entry name" value="HELICASE_ATP_BIND_1"/>
    <property type="match status" value="1"/>
</dbReference>
<evidence type="ECO:0000256" key="4">
    <source>
        <dbReference type="ARBA" id="ARBA00022723"/>
    </source>
</evidence>
<evidence type="ECO:0000313" key="13">
    <source>
        <dbReference type="Proteomes" id="UP000322917"/>
    </source>
</evidence>
<dbReference type="NCBIfam" id="TIGR01587">
    <property type="entry name" value="cas3_core"/>
    <property type="match status" value="1"/>
</dbReference>
<dbReference type="CDD" id="cd17930">
    <property type="entry name" value="DEXHc_cas3"/>
    <property type="match status" value="1"/>
</dbReference>
<name>A0A1M6KU88_9FIRM</name>
<keyword evidence="7" id="KW-0347">Helicase</keyword>
<dbReference type="GO" id="GO:0051607">
    <property type="term" value="P:defense response to virus"/>
    <property type="evidence" value="ECO:0007669"/>
    <property type="project" value="UniProtKB-KW"/>
</dbReference>
<keyword evidence="9" id="KW-0051">Antiviral defense</keyword>
<dbReference type="GO" id="GO:0005524">
    <property type="term" value="F:ATP binding"/>
    <property type="evidence" value="ECO:0007669"/>
    <property type="project" value="UniProtKB-KW"/>
</dbReference>
<dbReference type="Proteomes" id="UP000322917">
    <property type="component" value="Unassembled WGS sequence"/>
</dbReference>
<dbReference type="EMBL" id="FQZD01000029">
    <property type="protein sequence ID" value="SHJ62531.1"/>
    <property type="molecule type" value="Genomic_DNA"/>
</dbReference>
<dbReference type="Gene3D" id="1.10.3210.30">
    <property type="match status" value="1"/>
</dbReference>
<dbReference type="Pfam" id="PF04851">
    <property type="entry name" value="ResIII"/>
    <property type="match status" value="1"/>
</dbReference>
<dbReference type="InterPro" id="IPR014001">
    <property type="entry name" value="Helicase_ATP-bd"/>
</dbReference>
<protein>
    <submittedName>
        <fullName evidence="12">CRISPR-associated helicase, Cas3 family</fullName>
    </submittedName>
</protein>
<dbReference type="RefSeq" id="WP_149735620.1">
    <property type="nucleotide sequence ID" value="NZ_FQZD01000029.1"/>
</dbReference>
<dbReference type="GO" id="GO:0003677">
    <property type="term" value="F:DNA binding"/>
    <property type="evidence" value="ECO:0007669"/>
    <property type="project" value="InterPro"/>
</dbReference>
<organism evidence="12 13">
    <name type="scientific">Propionispora hippei DSM 15287</name>
    <dbReference type="NCBI Taxonomy" id="1123003"/>
    <lineage>
        <taxon>Bacteria</taxon>
        <taxon>Bacillati</taxon>
        <taxon>Bacillota</taxon>
        <taxon>Negativicutes</taxon>
        <taxon>Selenomonadales</taxon>
        <taxon>Sporomusaceae</taxon>
        <taxon>Propionispora</taxon>
    </lineage>
</organism>
<proteinExistence type="inferred from homology"/>
<comment type="similarity">
    <text evidence="2">In the central section; belongs to the CRISPR-associated helicase Cas3 family.</text>
</comment>
<evidence type="ECO:0000256" key="7">
    <source>
        <dbReference type="ARBA" id="ARBA00022806"/>
    </source>
</evidence>
<dbReference type="GO" id="GO:0046872">
    <property type="term" value="F:metal ion binding"/>
    <property type="evidence" value="ECO:0007669"/>
    <property type="project" value="UniProtKB-KW"/>
</dbReference>
<dbReference type="GO" id="GO:0016787">
    <property type="term" value="F:hydrolase activity"/>
    <property type="evidence" value="ECO:0007669"/>
    <property type="project" value="UniProtKB-KW"/>
</dbReference>
<evidence type="ECO:0000256" key="1">
    <source>
        <dbReference type="ARBA" id="ARBA00006847"/>
    </source>
</evidence>
<keyword evidence="4" id="KW-0479">Metal-binding</keyword>